<dbReference type="InterPro" id="IPR000535">
    <property type="entry name" value="MSP_dom"/>
</dbReference>
<dbReference type="PROSITE" id="PS50202">
    <property type="entry name" value="MSP"/>
    <property type="match status" value="1"/>
</dbReference>
<dbReference type="AlphaFoldDB" id="A0A915L528"/>
<accession>A0A915L528</accession>
<dbReference type="WBParaSite" id="nRc.2.0.1.t45862-RA">
    <property type="protein sequence ID" value="nRc.2.0.1.t45862-RA"/>
    <property type="gene ID" value="nRc.2.0.1.g45862"/>
</dbReference>
<name>A0A915L528_ROMCU</name>
<evidence type="ECO:0000313" key="3">
    <source>
        <dbReference type="Proteomes" id="UP000887565"/>
    </source>
</evidence>
<keyword evidence="1" id="KW-0206">Cytoskeleton</keyword>
<comment type="function">
    <text evidence="1">Central component in molecular interactions underlying sperm crawling. Forms an extensive filament system that extends from sperm villipoda, along the leading edge of the pseudopod.</text>
</comment>
<dbReference type="InterPro" id="IPR008962">
    <property type="entry name" value="PapD-like_sf"/>
</dbReference>
<dbReference type="InterPro" id="IPR013783">
    <property type="entry name" value="Ig-like_fold"/>
</dbReference>
<feature type="domain" description="MSP" evidence="2">
    <location>
        <begin position="20"/>
        <end position="146"/>
    </location>
</feature>
<keyword evidence="3" id="KW-1185">Reference proteome</keyword>
<protein>
    <recommendedName>
        <fullName evidence="1">Major sperm protein</fullName>
    </recommendedName>
</protein>
<reference evidence="4" key="1">
    <citation type="submission" date="2022-11" db="UniProtKB">
        <authorList>
            <consortium name="WormBaseParasite"/>
        </authorList>
    </citation>
    <scope>IDENTIFICATION</scope>
</reference>
<proteinExistence type="predicted"/>
<keyword evidence="1" id="KW-0963">Cytoplasm</keyword>
<evidence type="ECO:0000259" key="2">
    <source>
        <dbReference type="PROSITE" id="PS50202"/>
    </source>
</evidence>
<evidence type="ECO:0000256" key="1">
    <source>
        <dbReference type="RuleBase" id="RU003425"/>
    </source>
</evidence>
<dbReference type="SUPFAM" id="SSF49354">
    <property type="entry name" value="PapD-like"/>
    <property type="match status" value="1"/>
</dbReference>
<evidence type="ECO:0000313" key="4">
    <source>
        <dbReference type="WBParaSite" id="nRc.2.0.1.t45862-RA"/>
    </source>
</evidence>
<dbReference type="Pfam" id="PF00635">
    <property type="entry name" value="Motile_Sperm"/>
    <property type="match status" value="1"/>
</dbReference>
<dbReference type="Gene3D" id="2.60.40.10">
    <property type="entry name" value="Immunoglobulins"/>
    <property type="match status" value="1"/>
</dbReference>
<organism evidence="3 4">
    <name type="scientific">Romanomermis culicivorax</name>
    <name type="common">Nematode worm</name>
    <dbReference type="NCBI Taxonomy" id="13658"/>
    <lineage>
        <taxon>Eukaryota</taxon>
        <taxon>Metazoa</taxon>
        <taxon>Ecdysozoa</taxon>
        <taxon>Nematoda</taxon>
        <taxon>Enoplea</taxon>
        <taxon>Dorylaimia</taxon>
        <taxon>Mermithida</taxon>
        <taxon>Mermithoidea</taxon>
        <taxon>Mermithidae</taxon>
        <taxon>Romanomermis</taxon>
    </lineage>
</organism>
<sequence>MADQEFQGQQQMSDAAAHCLIQASPHQAIFQGPFHSQETYAESSVKNVSPVRLLINIKVSEPLYLRSSPRCFILKPGEKMTIHFTHQPFVMIPGETYDRHQVLYLVIVVNELGTGAHLADVKKAKELKNLANESGIEWYLCRMRIGFQFTDEDQQAADQQYQQQQQYADQQGVQV</sequence>
<dbReference type="Proteomes" id="UP000887565">
    <property type="component" value="Unplaced"/>
</dbReference>